<organism evidence="2">
    <name type="scientific">Riboviria sp</name>
    <dbReference type="NCBI Taxonomy" id="2585031"/>
    <lineage>
        <taxon>Viruses</taxon>
        <taxon>Riboviria</taxon>
    </lineage>
</organism>
<dbReference type="InterPro" id="IPR013707">
    <property type="entry name" value="Tombusvirus_p33"/>
</dbReference>
<evidence type="ECO:0000259" key="1">
    <source>
        <dbReference type="Pfam" id="PF08500"/>
    </source>
</evidence>
<proteinExistence type="predicted"/>
<evidence type="ECO:0000313" key="2">
    <source>
        <dbReference type="EMBL" id="QDH90933.1"/>
    </source>
</evidence>
<protein>
    <recommendedName>
        <fullName evidence="1">Tombusvirus p33 domain-containing protein</fullName>
    </recommendedName>
</protein>
<name>A0A514DBF0_9VIRU</name>
<sequence length="227" mass="25371">MKLSSLIKPIYDIVEPVAHTKWSTVCPVVLGACLSISLPCILAWVHQVALQRLTNSEELLGAQLVDAVDDADHELEDQGDALEQSDGMLMIQDPPEDGEVREHPWRVRAGNEKKFIAACVLAAKNQFGTPALIEANRLVVRKFVADLMTQRGMRPSHISKFLPFVEELVFVPTAHELGAKRMARALAILDRQERYRLELQTESRISRVLRFLLMGSVAGAVREARRA</sequence>
<gene>
    <name evidence="2" type="ORF">H2Rhizo32419_000003</name>
</gene>
<dbReference type="Pfam" id="PF08500">
    <property type="entry name" value="Tombus_P33"/>
    <property type="match status" value="1"/>
</dbReference>
<accession>A0A514DBF0</accession>
<reference evidence="2" key="1">
    <citation type="submission" date="2019-05" db="EMBL/GenBank/DDBJ databases">
        <title>Metatranscriptomic reconstruction reveals RNA viruses with the potential to shape carbon cycling in soil.</title>
        <authorList>
            <person name="Starr E.P."/>
            <person name="Nuccio E."/>
            <person name="Pett-Ridge J."/>
            <person name="Banfield J.F."/>
            <person name="Firestone M.K."/>
        </authorList>
    </citation>
    <scope>NUCLEOTIDE SEQUENCE</scope>
    <source>
        <strain evidence="2">H2_Rhizo_32_scaffold_419</strain>
    </source>
</reference>
<dbReference type="GO" id="GO:0003968">
    <property type="term" value="F:RNA-directed RNA polymerase activity"/>
    <property type="evidence" value="ECO:0007669"/>
    <property type="project" value="InterPro"/>
</dbReference>
<dbReference type="EMBL" id="MN035883">
    <property type="protein sequence ID" value="QDH90933.1"/>
    <property type="molecule type" value="Genomic_DNA"/>
</dbReference>
<feature type="domain" description="Tombusvirus p33" evidence="1">
    <location>
        <begin position="73"/>
        <end position="171"/>
    </location>
</feature>
<dbReference type="PROSITE" id="PS51257">
    <property type="entry name" value="PROKAR_LIPOPROTEIN"/>
    <property type="match status" value="1"/>
</dbReference>